<evidence type="ECO:0000313" key="1">
    <source>
        <dbReference type="EMBL" id="KAG8173450.1"/>
    </source>
</evidence>
<dbReference type="EMBL" id="JAFNEN010001760">
    <property type="protein sequence ID" value="KAG8173450.1"/>
    <property type="molecule type" value="Genomic_DNA"/>
</dbReference>
<dbReference type="AlphaFoldDB" id="A0AAV6TPW7"/>
<protein>
    <submittedName>
        <fullName evidence="1">Uncharacterized protein</fullName>
    </submittedName>
</protein>
<sequence length="89" mass="9494">MMMVASTKCPSPEWTLEYSGVLMAPGMTSAIGLFVCVDSAMAPPDQEVKFGSHDNEDLPDIQEVTAQCGALPCPPYRVGEPMPCVVCTI</sequence>
<keyword evidence="2" id="KW-1185">Reference proteome</keyword>
<gene>
    <name evidence="1" type="ORF">JTE90_018650</name>
</gene>
<evidence type="ECO:0000313" key="2">
    <source>
        <dbReference type="Proteomes" id="UP000827092"/>
    </source>
</evidence>
<organism evidence="1 2">
    <name type="scientific">Oedothorax gibbosus</name>
    <dbReference type="NCBI Taxonomy" id="931172"/>
    <lineage>
        <taxon>Eukaryota</taxon>
        <taxon>Metazoa</taxon>
        <taxon>Ecdysozoa</taxon>
        <taxon>Arthropoda</taxon>
        <taxon>Chelicerata</taxon>
        <taxon>Arachnida</taxon>
        <taxon>Araneae</taxon>
        <taxon>Araneomorphae</taxon>
        <taxon>Entelegynae</taxon>
        <taxon>Araneoidea</taxon>
        <taxon>Linyphiidae</taxon>
        <taxon>Erigoninae</taxon>
        <taxon>Oedothorax</taxon>
    </lineage>
</organism>
<accession>A0AAV6TPW7</accession>
<proteinExistence type="predicted"/>
<dbReference type="Proteomes" id="UP000827092">
    <property type="component" value="Unassembled WGS sequence"/>
</dbReference>
<comment type="caution">
    <text evidence="1">The sequence shown here is derived from an EMBL/GenBank/DDBJ whole genome shotgun (WGS) entry which is preliminary data.</text>
</comment>
<reference evidence="1 2" key="1">
    <citation type="journal article" date="2022" name="Nat. Ecol. Evol.">
        <title>A masculinizing supergene underlies an exaggerated male reproductive morph in a spider.</title>
        <authorList>
            <person name="Hendrickx F."/>
            <person name="De Corte Z."/>
            <person name="Sonet G."/>
            <person name="Van Belleghem S.M."/>
            <person name="Kostlbacher S."/>
            <person name="Vangestel C."/>
        </authorList>
    </citation>
    <scope>NUCLEOTIDE SEQUENCE [LARGE SCALE GENOMIC DNA]</scope>
    <source>
        <strain evidence="1">W744_W776</strain>
    </source>
</reference>
<name>A0AAV6TPW7_9ARAC</name>